<evidence type="ECO:0000313" key="2">
    <source>
        <dbReference type="EMBL" id="ATB55053.1"/>
    </source>
</evidence>
<feature type="compositionally biased region" description="Polar residues" evidence="1">
    <location>
        <begin position="27"/>
        <end position="41"/>
    </location>
</feature>
<organism evidence="2">
    <name type="scientific">Cowpox virus</name>
    <name type="common">CPV</name>
    <dbReference type="NCBI Taxonomy" id="10243"/>
    <lineage>
        <taxon>Viruses</taxon>
        <taxon>Varidnaviria</taxon>
        <taxon>Bamfordvirae</taxon>
        <taxon>Nucleocytoviricota</taxon>
        <taxon>Pokkesviricetes</taxon>
        <taxon>Chitovirales</taxon>
        <taxon>Poxviridae</taxon>
        <taxon>Chordopoxvirinae</taxon>
        <taxon>Orthopoxvirus</taxon>
        <taxon>Orthopoxvirus cowpox</taxon>
    </lineage>
</organism>
<evidence type="ECO:0000313" key="3">
    <source>
        <dbReference type="EMBL" id="ATB55490.1"/>
    </source>
</evidence>
<evidence type="ECO:0000256" key="1">
    <source>
        <dbReference type="SAM" id="MobiDB-lite"/>
    </source>
</evidence>
<sequence length="41" mass="4502">MININTILIFASLFVASFANDYPPPGSSKTNTSQIHLTTYL</sequence>
<organismHost>
    <name type="scientific">Microtus agrestis</name>
    <name type="common">Short-tailed field vole</name>
    <dbReference type="NCBI Taxonomy" id="29092"/>
</organismHost>
<protein>
    <submittedName>
        <fullName evidence="2">CPXV014 protein</fullName>
    </submittedName>
</protein>
<reference evidence="2" key="1">
    <citation type="submission" date="2017-02" db="EMBL/GenBank/DDBJ databases">
        <title>Seasonal Recurring Cowpox Virus Outbreaks in Captive Cheetahs (Acinonyx jubatus).</title>
        <authorList>
            <person name="Stagegaard J."/>
            <person name="Kurth A."/>
            <person name="Stern D."/>
            <person name="Dabrowski P.W."/>
            <person name="Pocknell A."/>
            <person name="Nitsche A."/>
            <person name="Schrick L."/>
        </authorList>
    </citation>
    <scope>NUCLEOTIDE SEQUENCE [LARGE SCALE GENOMIC DNA]</scope>
    <source>
        <strain evidence="2">CPXV CheHurley_DK_2012</strain>
        <strain evidence="3">CPXV CheNuru_DK_2012</strain>
    </source>
</reference>
<organismHost>
    <name type="scientific">Mus musculus</name>
    <name type="common">Mouse</name>
    <dbReference type="NCBI Taxonomy" id="10090"/>
</organismHost>
<proteinExistence type="predicted"/>
<dbReference type="Proteomes" id="UP000282623">
    <property type="component" value="Segment"/>
</dbReference>
<name>A0A290GNT4_COWPX</name>
<dbReference type="EMBL" id="KY569018">
    <property type="protein sequence ID" value="ATB55053.1"/>
    <property type="molecule type" value="Genomic_DNA"/>
</dbReference>
<organismHost>
    <name type="scientific">Homo sapiens</name>
    <name type="common">Human</name>
    <dbReference type="NCBI Taxonomy" id="9606"/>
</organismHost>
<feature type="region of interest" description="Disordered" evidence="1">
    <location>
        <begin position="22"/>
        <end position="41"/>
    </location>
</feature>
<dbReference type="EMBL" id="KY569020">
    <property type="protein sequence ID" value="ATB55490.1"/>
    <property type="molecule type" value="Genomic_DNA"/>
</dbReference>
<dbReference type="Proteomes" id="UP000282059">
    <property type="component" value="Segment"/>
</dbReference>
<organismHost>
    <name type="scientific">Bos taurus</name>
    <name type="common">Bovine</name>
    <dbReference type="NCBI Taxonomy" id="9913"/>
</organismHost>
<organismHost>
    <name type="scientific">Loxodonta africana</name>
    <name type="common">African elephant</name>
    <dbReference type="NCBI Taxonomy" id="9785"/>
</organismHost>
<accession>A0A290GNT4</accession>
<organismHost>
    <name type="scientific">Felis catus</name>
    <name type="common">Cat</name>
    <name type="synonym">Felis silvestris catus</name>
    <dbReference type="NCBI Taxonomy" id="9685"/>
</organismHost>
<organismHost>
    <name type="scientific">Apodemus sylvaticus</name>
    <name type="common">European woodmouse</name>
    <dbReference type="NCBI Taxonomy" id="10129"/>
</organismHost>
<organismHost>
    <name type="scientific">Myodes glareolus</name>
    <name type="common">Bank vole</name>
    <name type="synonym">Clethrionomys glareolus</name>
    <dbReference type="NCBI Taxonomy" id="447135"/>
</organismHost>